<dbReference type="OrthoDB" id="6199154at2"/>
<dbReference type="STRING" id="619304.SAMN05421760_106274"/>
<keyword evidence="3" id="KW-1185">Reference proteome</keyword>
<dbReference type="EMBL" id="FTOE01000006">
    <property type="protein sequence ID" value="SIS88400.1"/>
    <property type="molecule type" value="Genomic_DNA"/>
</dbReference>
<keyword evidence="1" id="KW-0472">Membrane</keyword>
<protein>
    <submittedName>
        <fullName evidence="2">Uncharacterized protein</fullName>
    </submittedName>
</protein>
<evidence type="ECO:0000256" key="1">
    <source>
        <dbReference type="SAM" id="Phobius"/>
    </source>
</evidence>
<feature type="transmembrane region" description="Helical" evidence="1">
    <location>
        <begin position="12"/>
        <end position="28"/>
    </location>
</feature>
<dbReference type="AlphaFoldDB" id="A0A1N7MQR8"/>
<organism evidence="2 3">
    <name type="scientific">Neptunomonas antarctica</name>
    <dbReference type="NCBI Taxonomy" id="619304"/>
    <lineage>
        <taxon>Bacteria</taxon>
        <taxon>Pseudomonadati</taxon>
        <taxon>Pseudomonadota</taxon>
        <taxon>Gammaproteobacteria</taxon>
        <taxon>Oceanospirillales</taxon>
        <taxon>Oceanospirillaceae</taxon>
        <taxon>Neptunomonas</taxon>
    </lineage>
</organism>
<keyword evidence="1" id="KW-1133">Transmembrane helix</keyword>
<feature type="transmembrane region" description="Helical" evidence="1">
    <location>
        <begin position="94"/>
        <end position="115"/>
    </location>
</feature>
<evidence type="ECO:0000313" key="3">
    <source>
        <dbReference type="Proteomes" id="UP000185999"/>
    </source>
</evidence>
<sequence>MELGPEDAKALIIGLVGGVIVLAGHGYYKKFERSNILSDIEILTYEKEHLEGMKRSSVEMNRVSFRAIFALLMIFSFAEGVPHFVRLVESAGSAYYSLVSLFVWATAGGISYKYFKRLNDLKSMKSALERIDGKIEKLNSKL</sequence>
<keyword evidence="1" id="KW-0812">Transmembrane</keyword>
<evidence type="ECO:0000313" key="2">
    <source>
        <dbReference type="EMBL" id="SIS88400.1"/>
    </source>
</evidence>
<dbReference type="Proteomes" id="UP000185999">
    <property type="component" value="Unassembled WGS sequence"/>
</dbReference>
<accession>A0A1N7MQR8</accession>
<proteinExistence type="predicted"/>
<reference evidence="3" key="1">
    <citation type="submission" date="2017-01" db="EMBL/GenBank/DDBJ databases">
        <authorList>
            <person name="Varghese N."/>
            <person name="Submissions S."/>
        </authorList>
    </citation>
    <scope>NUCLEOTIDE SEQUENCE [LARGE SCALE GENOMIC DNA]</scope>
    <source>
        <strain evidence="3">DSM 22306</strain>
    </source>
</reference>
<dbReference type="RefSeq" id="WP_054340360.1">
    <property type="nucleotide sequence ID" value="NZ_FTOE01000006.1"/>
</dbReference>
<gene>
    <name evidence="2" type="ORF">SAMN05421760_106274</name>
</gene>
<feature type="transmembrane region" description="Helical" evidence="1">
    <location>
        <begin position="63"/>
        <end position="82"/>
    </location>
</feature>
<name>A0A1N7MQR8_9GAMM</name>